<dbReference type="PANTHER" id="PTHR48207:SF3">
    <property type="entry name" value="SUCCINATE--HYDROXYMETHYLGLUTARATE COA-TRANSFERASE"/>
    <property type="match status" value="1"/>
</dbReference>
<dbReference type="Gene3D" id="3.40.50.10540">
    <property type="entry name" value="Crotonobetainyl-coa:carnitine coa-transferase, domain 1"/>
    <property type="match status" value="1"/>
</dbReference>
<evidence type="ECO:0000256" key="1">
    <source>
        <dbReference type="ARBA" id="ARBA00022679"/>
    </source>
</evidence>
<dbReference type="InterPro" id="IPR050483">
    <property type="entry name" value="CoA-transferase_III_domain"/>
</dbReference>
<dbReference type="PANTHER" id="PTHR48207">
    <property type="entry name" value="SUCCINATE--HYDROXYMETHYLGLUTARATE COA-TRANSFERASE"/>
    <property type="match status" value="1"/>
</dbReference>
<proteinExistence type="predicted"/>
<name>A0A9D1N6F4_9FIRM</name>
<evidence type="ECO:0000313" key="2">
    <source>
        <dbReference type="EMBL" id="HIU95614.1"/>
    </source>
</evidence>
<dbReference type="Pfam" id="PF02515">
    <property type="entry name" value="CoA_transf_3"/>
    <property type="match status" value="1"/>
</dbReference>
<reference evidence="2" key="1">
    <citation type="submission" date="2020-10" db="EMBL/GenBank/DDBJ databases">
        <authorList>
            <person name="Gilroy R."/>
        </authorList>
    </citation>
    <scope>NUCLEOTIDE SEQUENCE</scope>
    <source>
        <strain evidence="2">ChiSjej4B22-8349</strain>
    </source>
</reference>
<dbReference type="EMBL" id="DVOB01000061">
    <property type="protein sequence ID" value="HIU95614.1"/>
    <property type="molecule type" value="Genomic_DNA"/>
</dbReference>
<reference evidence="2" key="2">
    <citation type="journal article" date="2021" name="PeerJ">
        <title>Extensive microbial diversity within the chicken gut microbiome revealed by metagenomics and culture.</title>
        <authorList>
            <person name="Gilroy R."/>
            <person name="Ravi A."/>
            <person name="Getino M."/>
            <person name="Pursley I."/>
            <person name="Horton D.L."/>
            <person name="Alikhan N.F."/>
            <person name="Baker D."/>
            <person name="Gharbi K."/>
            <person name="Hall N."/>
            <person name="Watson M."/>
            <person name="Adriaenssens E.M."/>
            <person name="Foster-Nyarko E."/>
            <person name="Jarju S."/>
            <person name="Secka A."/>
            <person name="Antonio M."/>
            <person name="Oren A."/>
            <person name="Chaudhuri R.R."/>
            <person name="La Ragione R."/>
            <person name="Hildebrand F."/>
            <person name="Pallen M.J."/>
        </authorList>
    </citation>
    <scope>NUCLEOTIDE SEQUENCE</scope>
    <source>
        <strain evidence="2">ChiSjej4B22-8349</strain>
    </source>
</reference>
<gene>
    <name evidence="2" type="ORF">IAD25_02755</name>
</gene>
<dbReference type="Proteomes" id="UP000824130">
    <property type="component" value="Unassembled WGS sequence"/>
</dbReference>
<protein>
    <submittedName>
        <fullName evidence="2">CoA transferase</fullName>
    </submittedName>
</protein>
<dbReference type="InterPro" id="IPR003673">
    <property type="entry name" value="CoA-Trfase_fam_III"/>
</dbReference>
<dbReference type="SUPFAM" id="SSF89796">
    <property type="entry name" value="CoA-transferase family III (CaiB/BaiF)"/>
    <property type="match status" value="1"/>
</dbReference>
<accession>A0A9D1N6F4</accession>
<keyword evidence="1 2" id="KW-0808">Transferase</keyword>
<dbReference type="InterPro" id="IPR023606">
    <property type="entry name" value="CoA-Trfase_III_dom_1_sf"/>
</dbReference>
<dbReference type="AlphaFoldDB" id="A0A9D1N6F4"/>
<evidence type="ECO:0000313" key="3">
    <source>
        <dbReference type="Proteomes" id="UP000824130"/>
    </source>
</evidence>
<organism evidence="2 3">
    <name type="scientific">Candidatus Allocopromorpha excrementipullorum</name>
    <dbReference type="NCBI Taxonomy" id="2840743"/>
    <lineage>
        <taxon>Bacteria</taxon>
        <taxon>Bacillati</taxon>
        <taxon>Bacillota</taxon>
        <taxon>Clostridia</taxon>
        <taxon>Eubacteriales</taxon>
        <taxon>Eubacteriaceae</taxon>
        <taxon>Eubacteriaceae incertae sedis</taxon>
        <taxon>Candidatus Allocopromorpha</taxon>
    </lineage>
</organism>
<sequence length="405" mass="44905">MKPLEGITVLDFTQAYSGPYCAMNLGDYGARVIKVERVEDGDQSRDWGPYVNGGNSGYFALYNRNKESIAIDLSEPEGKEIIKKLYAEVDVVLENFKYGTIDKLGIGYEVAKEINPGIIFASITGFGQTGPLRKNTAYDNVIECMCGFMEMTGYPDGPALRSGASVGDSYTGIMMFLGIVLACYDKAKTGKGRRLDVSMLDTMFATIEDAILAYSLTGIQISRTGNAKPREIVPYDKYECADSEITVGITDESMWHDFCEAVEMPELENDPLYATNDLRCENFDSFTKLMREYMKKKDSEWLLKRFTLYGIPASPILLPLEALSNEQFLTRDMAITIDDVNVGKYKSFGIPIKFSETPGGIQKSSPLLGENTEEVLRSVGYSDAEIRELIDEEIIGIPETDGAEG</sequence>
<dbReference type="InterPro" id="IPR044855">
    <property type="entry name" value="CoA-Trfase_III_dom3_sf"/>
</dbReference>
<dbReference type="GO" id="GO:0008410">
    <property type="term" value="F:CoA-transferase activity"/>
    <property type="evidence" value="ECO:0007669"/>
    <property type="project" value="TreeGrafter"/>
</dbReference>
<dbReference type="Gene3D" id="3.30.1540.10">
    <property type="entry name" value="formyl-coa transferase, domain 3"/>
    <property type="match status" value="1"/>
</dbReference>
<comment type="caution">
    <text evidence="2">The sequence shown here is derived from an EMBL/GenBank/DDBJ whole genome shotgun (WGS) entry which is preliminary data.</text>
</comment>